<organism evidence="1 2">
    <name type="scientific">Vibrio harveyi</name>
    <name type="common">Beneckea harveyi</name>
    <dbReference type="NCBI Taxonomy" id="669"/>
    <lineage>
        <taxon>Bacteria</taxon>
        <taxon>Pseudomonadati</taxon>
        <taxon>Pseudomonadota</taxon>
        <taxon>Gammaproteobacteria</taxon>
        <taxon>Vibrionales</taxon>
        <taxon>Vibrionaceae</taxon>
        <taxon>Vibrio</taxon>
    </lineage>
</organism>
<protein>
    <submittedName>
        <fullName evidence="1">Uncharacterized protein</fullName>
    </submittedName>
</protein>
<evidence type="ECO:0000313" key="2">
    <source>
        <dbReference type="Proteomes" id="UP000067422"/>
    </source>
</evidence>
<dbReference type="Proteomes" id="UP000067422">
    <property type="component" value="Chromosome 1"/>
</dbReference>
<reference evidence="1" key="1">
    <citation type="submission" date="2018-01" db="EMBL/GenBank/DDBJ databases">
        <title>FDA dAtabase for Regulatory Grade micrObial Sequences (FDA-ARGOS): Supporting development and validation of Infectious Disease Dx tests.</title>
        <authorList>
            <person name="Hoffmann M."/>
            <person name="Allard M."/>
            <person name="Evans P."/>
            <person name="Brown E."/>
            <person name="Tallon L."/>
            <person name="Sadzewicz L."/>
            <person name="Sengamalay N."/>
            <person name="Ott S."/>
            <person name="Godinez A."/>
            <person name="Nagaraj S."/>
            <person name="Vyas G."/>
            <person name="Aluvathingal J."/>
            <person name="Nadendla S."/>
            <person name="Geyer C."/>
            <person name="Sichtig H."/>
        </authorList>
    </citation>
    <scope>NUCLEOTIDE SEQUENCE</scope>
    <source>
        <strain evidence="1">FDAARGOS_107</strain>
    </source>
</reference>
<evidence type="ECO:0000313" key="1">
    <source>
        <dbReference type="EMBL" id="AMF96754.1"/>
    </source>
</evidence>
<gene>
    <name evidence="1" type="ORF">AL538_02900</name>
</gene>
<keyword evidence="2" id="KW-1185">Reference proteome</keyword>
<proteinExistence type="predicted"/>
<dbReference type="EMBL" id="CP014038">
    <property type="protein sequence ID" value="AMF96754.1"/>
    <property type="molecule type" value="Genomic_DNA"/>
</dbReference>
<accession>A0ABM5XUN8</accession>
<sequence>MDLMKFFNVNVTDLPTGKVKTNITIPLFIIVLAGKHTPEVIIRFLLRNAEVDNCDTRELKQVYGVVANVLQEAAKDEQLSKYSGIIADIEDNGERVLLSIK</sequence>
<name>A0ABM5XUN8_VIBHA</name>